<proteinExistence type="predicted"/>
<comment type="caution">
    <text evidence="3">The sequence shown here is derived from an EMBL/GenBank/DDBJ whole genome shotgun (WGS) entry which is preliminary data.</text>
</comment>
<reference evidence="3 4" key="3">
    <citation type="submission" date="2019-11" db="EMBL/GenBank/DDBJ databases">
        <title>A de novo genome assembly of a pear dwarfing rootstock.</title>
        <authorList>
            <person name="Wang F."/>
            <person name="Wang J."/>
            <person name="Li S."/>
            <person name="Zhang Y."/>
            <person name="Fang M."/>
            <person name="Ma L."/>
            <person name="Zhao Y."/>
            <person name="Jiang S."/>
        </authorList>
    </citation>
    <scope>NUCLEOTIDE SEQUENCE [LARGE SCALE GENOMIC DNA]</scope>
    <source>
        <strain evidence="3">S2</strain>
        <tissue evidence="3">Leaf</tissue>
    </source>
</reference>
<dbReference type="PANTHER" id="PTHR22930">
    <property type="match status" value="1"/>
</dbReference>
<dbReference type="InterPro" id="IPR045249">
    <property type="entry name" value="HARBI1-like"/>
</dbReference>
<sequence length="262" mass="30770">MENTDVVDMVTRLKRKRAINEEENRKKRKIIVGTIIYVIVIVMHWYSKSVLLKEPSNDWDQERQSFLGRLFNGKDSTCIEQLRVSKRIGGLVRTRHVSIEESVAIFLHILAHNLKFRVVSFHYYRSKETISRQFHNVLHAMMKISQEYVKYQPCIIGNSEREKWRWFEVILKCIIRIINACCILHNFIRTEQAADPVLEAQDLQFLASVDSELLNRSTREENENNSDGITSVQATAEWTAFRETLALHMFHDYQAQRVANTS</sequence>
<keyword evidence="1" id="KW-0472">Membrane</keyword>
<dbReference type="Proteomes" id="UP000327157">
    <property type="component" value="Chromosome 10"/>
</dbReference>
<evidence type="ECO:0000259" key="2">
    <source>
        <dbReference type="Pfam" id="PF26138"/>
    </source>
</evidence>
<organism evidence="3 4">
    <name type="scientific">Pyrus ussuriensis x Pyrus communis</name>
    <dbReference type="NCBI Taxonomy" id="2448454"/>
    <lineage>
        <taxon>Eukaryota</taxon>
        <taxon>Viridiplantae</taxon>
        <taxon>Streptophyta</taxon>
        <taxon>Embryophyta</taxon>
        <taxon>Tracheophyta</taxon>
        <taxon>Spermatophyta</taxon>
        <taxon>Magnoliopsida</taxon>
        <taxon>eudicotyledons</taxon>
        <taxon>Gunneridae</taxon>
        <taxon>Pentapetalae</taxon>
        <taxon>rosids</taxon>
        <taxon>fabids</taxon>
        <taxon>Rosales</taxon>
        <taxon>Rosaceae</taxon>
        <taxon>Amygdaloideae</taxon>
        <taxon>Maleae</taxon>
        <taxon>Pyrus</taxon>
    </lineage>
</organism>
<dbReference type="EMBL" id="SMOL01000695">
    <property type="protein sequence ID" value="KAB2603032.1"/>
    <property type="molecule type" value="Genomic_DNA"/>
</dbReference>
<feature type="domain" description="DUF8040" evidence="2">
    <location>
        <begin position="82"/>
        <end position="143"/>
    </location>
</feature>
<keyword evidence="1" id="KW-0812">Transmembrane</keyword>
<dbReference type="PANTHER" id="PTHR22930:SF281">
    <property type="entry name" value="NUCLEASE"/>
    <property type="match status" value="1"/>
</dbReference>
<keyword evidence="1" id="KW-1133">Transmembrane helix</keyword>
<reference evidence="4" key="2">
    <citation type="submission" date="2019-10" db="EMBL/GenBank/DDBJ databases">
        <title>A de novo genome assembly of a pear dwarfing rootstock.</title>
        <authorList>
            <person name="Wang F."/>
            <person name="Wang J."/>
            <person name="Li S."/>
            <person name="Zhang Y."/>
            <person name="Fang M."/>
            <person name="Ma L."/>
            <person name="Zhao Y."/>
            <person name="Jiang S."/>
        </authorList>
    </citation>
    <scope>NUCLEOTIDE SEQUENCE [LARGE SCALE GENOMIC DNA]</scope>
</reference>
<protein>
    <recommendedName>
        <fullName evidence="2">DUF8040 domain-containing protein</fullName>
    </recommendedName>
</protein>
<dbReference type="OrthoDB" id="1306234at2759"/>
<keyword evidence="4" id="KW-1185">Reference proteome</keyword>
<dbReference type="Pfam" id="PF26138">
    <property type="entry name" value="DUF8040"/>
    <property type="match status" value="1"/>
</dbReference>
<reference evidence="3 4" key="1">
    <citation type="submission" date="2019-09" db="EMBL/GenBank/DDBJ databases">
        <authorList>
            <person name="Ou C."/>
        </authorList>
    </citation>
    <scope>NUCLEOTIDE SEQUENCE [LARGE SCALE GENOMIC DNA]</scope>
    <source>
        <strain evidence="3">S2</strain>
        <tissue evidence="3">Leaf</tissue>
    </source>
</reference>
<evidence type="ECO:0000256" key="1">
    <source>
        <dbReference type="SAM" id="Phobius"/>
    </source>
</evidence>
<gene>
    <name evidence="3" type="ORF">D8674_004037</name>
</gene>
<dbReference type="InterPro" id="IPR058353">
    <property type="entry name" value="DUF8040"/>
</dbReference>
<accession>A0A5N5FP55</accession>
<dbReference type="AlphaFoldDB" id="A0A5N5FP55"/>
<name>A0A5N5FP55_9ROSA</name>
<evidence type="ECO:0000313" key="3">
    <source>
        <dbReference type="EMBL" id="KAB2603032.1"/>
    </source>
</evidence>
<evidence type="ECO:0000313" key="4">
    <source>
        <dbReference type="Proteomes" id="UP000327157"/>
    </source>
</evidence>
<feature type="transmembrane region" description="Helical" evidence="1">
    <location>
        <begin position="30"/>
        <end position="47"/>
    </location>
</feature>